<comment type="pathway">
    <text evidence="7">Porphyrin-containing compound metabolism.</text>
</comment>
<dbReference type="InterPro" id="IPR010253">
    <property type="entry name" value="BchP_ChlP_pln/prok"/>
</dbReference>
<reference evidence="12 13" key="1">
    <citation type="submission" date="2018-06" db="EMBL/GenBank/DDBJ databases">
        <title>Genomic Encyclopedia of Type Strains, Phase IV (KMG-IV): sequencing the most valuable type-strain genomes for metagenomic binning, comparative biology and taxonomic classification.</title>
        <authorList>
            <person name="Goeker M."/>
        </authorList>
    </citation>
    <scope>NUCLEOTIDE SEQUENCE [LARGE SCALE GENOMIC DNA]</scope>
    <source>
        <strain evidence="12 13">DSM 24875</strain>
    </source>
</reference>
<evidence type="ECO:0000256" key="2">
    <source>
        <dbReference type="ARBA" id="ARBA00012380"/>
    </source>
</evidence>
<comment type="caution">
    <text evidence="12">The sequence shown here is derived from an EMBL/GenBank/DDBJ whole genome shotgun (WGS) entry which is preliminary data.</text>
</comment>
<keyword evidence="4" id="KW-0521">NADP</keyword>
<evidence type="ECO:0000313" key="12">
    <source>
        <dbReference type="EMBL" id="RBP11326.1"/>
    </source>
</evidence>
<dbReference type="PRINTS" id="PR00420">
    <property type="entry name" value="RNGMNOXGNASE"/>
</dbReference>
<dbReference type="InterPro" id="IPR050407">
    <property type="entry name" value="Geranylgeranyl_reductase"/>
</dbReference>
<dbReference type="FunFam" id="3.50.50.60:FF:000083">
    <property type="entry name" value="Geranylgeranyl diphosphate reductase"/>
    <property type="match status" value="1"/>
</dbReference>
<gene>
    <name evidence="12" type="ORF">DFR50_11620</name>
</gene>
<dbReference type="GO" id="GO:0015995">
    <property type="term" value="P:chlorophyll biosynthetic process"/>
    <property type="evidence" value="ECO:0007669"/>
    <property type="project" value="UniProtKB-KW"/>
</dbReference>
<keyword evidence="13" id="KW-1185">Reference proteome</keyword>
<sequence length="397" mass="43247">MANDEIFDVIVVGGGPSGATAATDLATRGLKVALLDRAGRIKPCGGAIPPRLIRDFDIPAHLLKARVSLATMVSPKGVSVDMPIDGGFVGMVDREEFDEWLRDRAERSGAKRFTGRFETLSRGADGLPVVHFAAKDAAGAAGTLKGRIVIGADGANSAVARDEVRNSKRGKFVFAYHEIVEAPVDAATGAPDNRCEIYYRGTLSPDFYAWIFPHGSTMSVGSGTAHKGFSLKGSVQALRAETGLDALRTIRSEGAPIPLKPLPRWDNGRDVVLAGDAAGVVAPASGEGIYYAMLGGRLAAEAAEQAIATGDARALRLARKRFMKEHGRVFWILGLMQRFWYVNDKRRERFVSMCRDKDVQRLTWESYMNKKLVRRDPLAHVKVFFKDLAHLFRLVPP</sequence>
<name>A0A366FB50_9HYPH</name>
<evidence type="ECO:0000256" key="9">
    <source>
        <dbReference type="ARBA" id="ARBA00047837"/>
    </source>
</evidence>
<dbReference type="InterPro" id="IPR036188">
    <property type="entry name" value="FAD/NAD-bd_sf"/>
</dbReference>
<comment type="similarity">
    <text evidence="1">Belongs to the geranylgeranyl reductase family. ChlP subfamily.</text>
</comment>
<organism evidence="12 13">
    <name type="scientific">Roseiarcus fermentans</name>
    <dbReference type="NCBI Taxonomy" id="1473586"/>
    <lineage>
        <taxon>Bacteria</taxon>
        <taxon>Pseudomonadati</taxon>
        <taxon>Pseudomonadota</taxon>
        <taxon>Alphaproteobacteria</taxon>
        <taxon>Hyphomicrobiales</taxon>
        <taxon>Roseiarcaceae</taxon>
        <taxon>Roseiarcus</taxon>
    </lineage>
</organism>
<dbReference type="Gene3D" id="3.50.50.60">
    <property type="entry name" value="FAD/NAD(P)-binding domain"/>
    <property type="match status" value="1"/>
</dbReference>
<dbReference type="EC" id="1.3.1.83" evidence="2"/>
<keyword evidence="5" id="KW-0560">Oxidoreductase</keyword>
<dbReference type="RefSeq" id="WP_113890115.1">
    <property type="nucleotide sequence ID" value="NZ_QNRK01000016.1"/>
</dbReference>
<evidence type="ECO:0000256" key="10">
    <source>
        <dbReference type="ARBA" id="ARBA00067637"/>
    </source>
</evidence>
<dbReference type="GO" id="GO:0045550">
    <property type="term" value="F:geranylgeranyl reductase activity"/>
    <property type="evidence" value="ECO:0007669"/>
    <property type="project" value="InterPro"/>
</dbReference>
<keyword evidence="6" id="KW-0149">Chlorophyll biosynthesis</keyword>
<dbReference type="InterPro" id="IPR011777">
    <property type="entry name" value="Geranylgeranyl_Rdtase_fam"/>
</dbReference>
<dbReference type="GO" id="GO:0102067">
    <property type="term" value="F:geranylgeranyl diphosphate reductase activity"/>
    <property type="evidence" value="ECO:0007669"/>
    <property type="project" value="UniProtKB-EC"/>
</dbReference>
<evidence type="ECO:0000256" key="7">
    <source>
        <dbReference type="ARBA" id="ARBA00023444"/>
    </source>
</evidence>
<dbReference type="GO" id="GO:0015979">
    <property type="term" value="P:photosynthesis"/>
    <property type="evidence" value="ECO:0007669"/>
    <property type="project" value="UniProtKB-KW"/>
</dbReference>
<keyword evidence="3" id="KW-0602">Photosynthesis</keyword>
<dbReference type="InterPro" id="IPR002938">
    <property type="entry name" value="FAD-bd"/>
</dbReference>
<evidence type="ECO:0000256" key="6">
    <source>
        <dbReference type="ARBA" id="ARBA00023171"/>
    </source>
</evidence>
<proteinExistence type="inferred from homology"/>
<dbReference type="NCBIfam" id="TIGR02023">
    <property type="entry name" value="BchP-ChlP"/>
    <property type="match status" value="1"/>
</dbReference>
<dbReference type="SUPFAM" id="SSF51905">
    <property type="entry name" value="FAD/NAD(P)-binding domain"/>
    <property type="match status" value="1"/>
</dbReference>
<evidence type="ECO:0000313" key="13">
    <source>
        <dbReference type="Proteomes" id="UP000253529"/>
    </source>
</evidence>
<dbReference type="EMBL" id="QNRK01000016">
    <property type="protein sequence ID" value="RBP11326.1"/>
    <property type="molecule type" value="Genomic_DNA"/>
</dbReference>
<comment type="catalytic activity">
    <reaction evidence="9">
        <text>phytyl diphosphate + 3 NADP(+) = geranylgeranyl diphosphate + 3 NADPH + 3 H(+)</text>
        <dbReference type="Rhea" id="RHEA:26229"/>
        <dbReference type="ChEBI" id="CHEBI:15378"/>
        <dbReference type="ChEBI" id="CHEBI:57533"/>
        <dbReference type="ChEBI" id="CHEBI:57783"/>
        <dbReference type="ChEBI" id="CHEBI:58349"/>
        <dbReference type="ChEBI" id="CHEBI:75434"/>
        <dbReference type="EC" id="1.3.1.83"/>
    </reaction>
</comment>
<evidence type="ECO:0000259" key="11">
    <source>
        <dbReference type="Pfam" id="PF01494"/>
    </source>
</evidence>
<dbReference type="GO" id="GO:0071949">
    <property type="term" value="F:FAD binding"/>
    <property type="evidence" value="ECO:0007669"/>
    <property type="project" value="InterPro"/>
</dbReference>
<evidence type="ECO:0000256" key="4">
    <source>
        <dbReference type="ARBA" id="ARBA00022857"/>
    </source>
</evidence>
<feature type="domain" description="FAD-binding" evidence="11">
    <location>
        <begin position="8"/>
        <end position="293"/>
    </location>
</feature>
<dbReference type="PANTHER" id="PTHR42685:SF4">
    <property type="entry name" value="GERANYLGERANYL DIPHOSPHATE REDUCTASE, CHLOROPLASTIC"/>
    <property type="match status" value="1"/>
</dbReference>
<evidence type="ECO:0000256" key="8">
    <source>
        <dbReference type="ARBA" id="ARBA00033069"/>
    </source>
</evidence>
<evidence type="ECO:0000256" key="3">
    <source>
        <dbReference type="ARBA" id="ARBA00022531"/>
    </source>
</evidence>
<evidence type="ECO:0000256" key="1">
    <source>
        <dbReference type="ARBA" id="ARBA00006632"/>
    </source>
</evidence>
<accession>A0A366FB50</accession>
<dbReference type="AlphaFoldDB" id="A0A366FB50"/>
<dbReference type="Proteomes" id="UP000253529">
    <property type="component" value="Unassembled WGS sequence"/>
</dbReference>
<dbReference type="PANTHER" id="PTHR42685">
    <property type="entry name" value="GERANYLGERANYL DIPHOSPHATE REDUCTASE"/>
    <property type="match status" value="1"/>
</dbReference>
<dbReference type="NCBIfam" id="TIGR02032">
    <property type="entry name" value="GG-red-SF"/>
    <property type="match status" value="1"/>
</dbReference>
<evidence type="ECO:0000256" key="5">
    <source>
        <dbReference type="ARBA" id="ARBA00023002"/>
    </source>
</evidence>
<dbReference type="OrthoDB" id="417034at2"/>
<protein>
    <recommendedName>
        <fullName evidence="10">Geranylgeranyl diphosphate reductase</fullName>
        <ecNumber evidence="2">1.3.1.83</ecNumber>
    </recommendedName>
    <alternativeName>
        <fullName evidence="8">Geranylgeranyl reductase</fullName>
    </alternativeName>
</protein>
<dbReference type="Pfam" id="PF01494">
    <property type="entry name" value="FAD_binding_3"/>
    <property type="match status" value="1"/>
</dbReference>